<dbReference type="SUPFAM" id="SSF52980">
    <property type="entry name" value="Restriction endonuclease-like"/>
    <property type="match status" value="1"/>
</dbReference>
<dbReference type="OrthoDB" id="9780606at2"/>
<dbReference type="Pfam" id="PF12705">
    <property type="entry name" value="PDDEXK_1"/>
    <property type="match status" value="1"/>
</dbReference>
<dbReference type="AlphaFoldDB" id="A0A1I5LLI7"/>
<dbReference type="InterPro" id="IPR027417">
    <property type="entry name" value="P-loop_NTPase"/>
</dbReference>
<dbReference type="Proteomes" id="UP000199356">
    <property type="component" value="Unassembled WGS sequence"/>
</dbReference>
<dbReference type="InterPro" id="IPR011335">
    <property type="entry name" value="Restrct_endonuc-II-like"/>
</dbReference>
<proteinExistence type="predicted"/>
<dbReference type="SUPFAM" id="SSF52540">
    <property type="entry name" value="P-loop containing nucleoside triphosphate hydrolases"/>
    <property type="match status" value="1"/>
</dbReference>
<keyword evidence="3" id="KW-1185">Reference proteome</keyword>
<dbReference type="InterPro" id="IPR038726">
    <property type="entry name" value="PDDEXK_AddAB-type"/>
</dbReference>
<dbReference type="STRING" id="441119.SAMN04488047_101707"/>
<sequence length="983" mass="108801">MFTPSDHPRLFGLPPGADFPEQLVAGILSRTEGMAPEALARVEVFVNTRRMQRRMRDILSAGPARLLPRIRLITDLSHDIPLPGVGPAVPPLRRRLEISQLIGRALDADPTLAPRSALFALSDSLADLMDEMRGEGVGPEALRNLDVSDESGHWARSLAFIDIVEHYFAADAEPDSETRQRRAVEHLARLWDKVPPAHPVIVAGSTGSRGATALFMEAVARLPQGAVVLPGYDFELPDHVWDRLTDPLSSEDHPQYRFHKLKTDLGLPHDGVAHWTDADPVSRRNGLLSLALRPAPVTDQWLTEGQAMDDLPEAVTGISLIEAPSPRREALAIALRLRQAAEDGQTAALITPDRNLTRQVTAALDRWRIEPDDSAGRPLGVSAPGRFLRHIVRLMGQRMTSEALLTLLKHPLCNTGSGNRGKHLLWTRELELTLRRHGPAFPTAESVAIWAAKREDGADAWAAWLGQTLFALEHLGDAPLEEQVALHRRVAEALSAGPASVGSGELWEKAAGAEALSKVEELQREASAGGVVGMAEYTDLFDAVLARGEVRDPIRPHPGIMIWGTLEARVQGADLVILGGLNDGVWPELPPPDPWLNRRMRKDAGLLLPERRVGLSAHDFQQAAASPEVVLSRSVRDAEAETVMSRWLNRLTNLLAGLPEQGGEMALRDMRKRGKVWLDRAEALEARYERVEPEPRPAPRPPVAARPRKLSVTRIQTLIRDPYAIYARSILRLKPLDPLRPGPDAPLRGIVLHEIFDRFLREGPAPDDPAARDALLKIADDVLEAEVPWPAARRIWHAKLARVADWFLAGEVERQARAQPFGTEKRGEMHLGSIDFTLNGQADRIDRRDDGQLVIYDYKTGQPPSEKQIRHFDKQLLLEAAMAEAGAFEGVPKARVAEVAHIGVGGSPKVNTIPLRDFEADEPLDPDQILREFFALISAYDDPSRGYTSRRSVMRRDFEGDYDHLARHKEWDDSDPAHPVDVE</sequence>
<dbReference type="NCBIfam" id="TIGR02786">
    <property type="entry name" value="addB_alphas"/>
    <property type="match status" value="1"/>
</dbReference>
<dbReference type="RefSeq" id="WP_093417657.1">
    <property type="nucleotide sequence ID" value="NZ_FOXA01000001.1"/>
</dbReference>
<organism evidence="2 3">
    <name type="scientific">Tranquillimonas alkanivorans</name>
    <dbReference type="NCBI Taxonomy" id="441119"/>
    <lineage>
        <taxon>Bacteria</taxon>
        <taxon>Pseudomonadati</taxon>
        <taxon>Pseudomonadota</taxon>
        <taxon>Alphaproteobacteria</taxon>
        <taxon>Rhodobacterales</taxon>
        <taxon>Roseobacteraceae</taxon>
        <taxon>Tranquillimonas</taxon>
    </lineage>
</organism>
<accession>A0A1I5LLI7</accession>
<dbReference type="EMBL" id="FOXA01000001">
    <property type="protein sequence ID" value="SFO98130.1"/>
    <property type="molecule type" value="Genomic_DNA"/>
</dbReference>
<gene>
    <name evidence="2" type="ORF">SAMN04488047_101707</name>
</gene>
<name>A0A1I5LLI7_9RHOB</name>
<evidence type="ECO:0000259" key="1">
    <source>
        <dbReference type="Pfam" id="PF12705"/>
    </source>
</evidence>
<protein>
    <submittedName>
        <fullName evidence="2">Double-strand break repair protein AddB</fullName>
    </submittedName>
</protein>
<reference evidence="2 3" key="1">
    <citation type="submission" date="2016-10" db="EMBL/GenBank/DDBJ databases">
        <authorList>
            <person name="de Groot N.N."/>
        </authorList>
    </citation>
    <scope>NUCLEOTIDE SEQUENCE [LARGE SCALE GENOMIC DNA]</scope>
    <source>
        <strain evidence="2 3">DSM 19547</strain>
    </source>
</reference>
<feature type="domain" description="PD-(D/E)XK endonuclease-like" evidence="1">
    <location>
        <begin position="710"/>
        <end position="941"/>
    </location>
</feature>
<dbReference type="InterPro" id="IPR014153">
    <property type="entry name" value="Ds_break_AddB"/>
</dbReference>
<evidence type="ECO:0000313" key="3">
    <source>
        <dbReference type="Proteomes" id="UP000199356"/>
    </source>
</evidence>
<dbReference type="InterPro" id="IPR011604">
    <property type="entry name" value="PDDEXK-like_dom_sf"/>
</dbReference>
<evidence type="ECO:0000313" key="2">
    <source>
        <dbReference type="EMBL" id="SFO98130.1"/>
    </source>
</evidence>
<dbReference type="Gene3D" id="3.90.320.10">
    <property type="match status" value="1"/>
</dbReference>